<evidence type="ECO:0000256" key="2">
    <source>
        <dbReference type="SAM" id="MobiDB-lite"/>
    </source>
</evidence>
<dbReference type="PANTHER" id="PTHR28616:SF1">
    <property type="entry name" value="COILED-COIL DOMAIN-CONTAINING PROTEIN 125"/>
    <property type="match status" value="1"/>
</dbReference>
<accession>A0A8C2KHW9</accession>
<evidence type="ECO:0000256" key="1">
    <source>
        <dbReference type="SAM" id="Coils"/>
    </source>
</evidence>
<dbReference type="InterPro" id="IPR034608">
    <property type="entry name" value="CCDC125"/>
</dbReference>
<keyword evidence="1" id="KW-0175">Coiled coil</keyword>
<feature type="region of interest" description="Disordered" evidence="2">
    <location>
        <begin position="414"/>
        <end position="474"/>
    </location>
</feature>
<sequence>MQGSRPQCPTEDDMREGDLGDGMGARSRGHQDHLPQMKSGSERSNEPFSWTACRAMYAIFREELEAERVARWEKRQSESSSEDTSEELQRRLQEVTEEVELLRTELEVTHRHLEGKHEALRILQGQAILDKATCHTKILLQKSEERNKALEKEVNALQWEITFNQVQFKNVENSWSLKYERMPVRHNIFLLLFRDPIAGLFPMCIYAFCVLALSQKCLELLSMLSAKERKDYQRTQPPCSLRTDGSALELAVYGACQCNSNGGEPCSCARSAATSRKQVLQLKQELEEQQKRKEEAYVMMDAFRIAFEQQLRRVGENVLRQAETDRHQPHYQRHERGKQGSLSVGERLKKFLPITSEGKISDSSNETLHMLLDLLNDKEEALAHQRKVSYMLARNTKDLEKRLHMQLEELGLSHMDSKTKTEASEESEWSRGRDCRYSADLTLPDSPAADDEQTSKPNQPSTEIREAKPDNKDV</sequence>
<organism evidence="3 4">
    <name type="scientific">Cyprinus carpio</name>
    <name type="common">Common carp</name>
    <dbReference type="NCBI Taxonomy" id="7962"/>
    <lineage>
        <taxon>Eukaryota</taxon>
        <taxon>Metazoa</taxon>
        <taxon>Chordata</taxon>
        <taxon>Craniata</taxon>
        <taxon>Vertebrata</taxon>
        <taxon>Euteleostomi</taxon>
        <taxon>Actinopterygii</taxon>
        <taxon>Neopterygii</taxon>
        <taxon>Teleostei</taxon>
        <taxon>Ostariophysi</taxon>
        <taxon>Cypriniformes</taxon>
        <taxon>Cyprinidae</taxon>
        <taxon>Cyprininae</taxon>
        <taxon>Cyprinus</taxon>
    </lineage>
</organism>
<dbReference type="Proteomes" id="UP000694701">
    <property type="component" value="Unplaced"/>
</dbReference>
<name>A0A8C2KHW9_CYPCA</name>
<feature type="coiled-coil region" evidence="1">
    <location>
        <begin position="78"/>
        <end position="112"/>
    </location>
</feature>
<feature type="coiled-coil region" evidence="1">
    <location>
        <begin position="272"/>
        <end position="299"/>
    </location>
</feature>
<feature type="compositionally biased region" description="Basic and acidic residues" evidence="2">
    <location>
        <begin position="29"/>
        <end position="45"/>
    </location>
</feature>
<evidence type="ECO:0000313" key="4">
    <source>
        <dbReference type="Proteomes" id="UP000694701"/>
    </source>
</evidence>
<dbReference type="Ensembl" id="ENSCCRT00020119975.1">
    <property type="protein sequence ID" value="ENSCCRP00020109838.1"/>
    <property type="gene ID" value="ENSCCRG00020050002.1"/>
</dbReference>
<dbReference type="AlphaFoldDB" id="A0A8C2KHW9"/>
<feature type="compositionally biased region" description="Basic and acidic residues" evidence="2">
    <location>
        <begin position="415"/>
        <end position="437"/>
    </location>
</feature>
<dbReference type="GO" id="GO:2000146">
    <property type="term" value="P:negative regulation of cell motility"/>
    <property type="evidence" value="ECO:0007669"/>
    <property type="project" value="TreeGrafter"/>
</dbReference>
<dbReference type="PANTHER" id="PTHR28616">
    <property type="entry name" value="COILED-COIL DOMAIN-CONTAINING PROTEIN 125"/>
    <property type="match status" value="1"/>
</dbReference>
<proteinExistence type="predicted"/>
<dbReference type="GO" id="GO:0035024">
    <property type="term" value="P:negative regulation of Rho protein signal transduction"/>
    <property type="evidence" value="ECO:0007669"/>
    <property type="project" value="TreeGrafter"/>
</dbReference>
<feature type="compositionally biased region" description="Basic and acidic residues" evidence="2">
    <location>
        <begin position="463"/>
        <end position="474"/>
    </location>
</feature>
<dbReference type="GO" id="GO:0005737">
    <property type="term" value="C:cytoplasm"/>
    <property type="evidence" value="ECO:0007669"/>
    <property type="project" value="TreeGrafter"/>
</dbReference>
<evidence type="ECO:0000313" key="3">
    <source>
        <dbReference type="Ensembl" id="ENSCCRP00020109838.1"/>
    </source>
</evidence>
<protein>
    <submittedName>
        <fullName evidence="3">Coiled-coil domain containing 125</fullName>
    </submittedName>
</protein>
<feature type="region of interest" description="Disordered" evidence="2">
    <location>
        <begin position="1"/>
        <end position="46"/>
    </location>
</feature>
<reference evidence="3" key="1">
    <citation type="submission" date="2025-08" db="UniProtKB">
        <authorList>
            <consortium name="Ensembl"/>
        </authorList>
    </citation>
    <scope>IDENTIFICATION</scope>
</reference>